<dbReference type="GO" id="GO:0005634">
    <property type="term" value="C:nucleus"/>
    <property type="evidence" value="ECO:0007669"/>
    <property type="project" value="TreeGrafter"/>
</dbReference>
<feature type="region of interest" description="Disordered" evidence="7">
    <location>
        <begin position="39"/>
        <end position="122"/>
    </location>
</feature>
<reference evidence="9 10" key="1">
    <citation type="submission" date="2015-01" db="EMBL/GenBank/DDBJ databases">
        <title>The Genome Sequence of Exophiala oligosperma CBS72588.</title>
        <authorList>
            <consortium name="The Broad Institute Genomics Platform"/>
            <person name="Cuomo C."/>
            <person name="de Hoog S."/>
            <person name="Gorbushina A."/>
            <person name="Stielow B."/>
            <person name="Teixiera M."/>
            <person name="Abouelleil A."/>
            <person name="Chapman S.B."/>
            <person name="Priest M."/>
            <person name="Young S.K."/>
            <person name="Wortman J."/>
            <person name="Nusbaum C."/>
            <person name="Birren B."/>
        </authorList>
    </citation>
    <scope>NUCLEOTIDE SEQUENCE [LARGE SCALE GENOMIC DNA]</scope>
    <source>
        <strain evidence="9 10">CBS 72588</strain>
    </source>
</reference>
<accession>A0A0D2D5C0</accession>
<feature type="region of interest" description="Disordered" evidence="7">
    <location>
        <begin position="1"/>
        <end position="27"/>
    </location>
</feature>
<dbReference type="SMART" id="SM00906">
    <property type="entry name" value="Fungal_trans"/>
    <property type="match status" value="1"/>
</dbReference>
<keyword evidence="5" id="KW-0804">Transcription</keyword>
<protein>
    <recommendedName>
        <fullName evidence="8">Zn(2)-C6 fungal-type domain-containing protein</fullName>
    </recommendedName>
</protein>
<dbReference type="EMBL" id="KN847343">
    <property type="protein sequence ID" value="KIW37525.1"/>
    <property type="molecule type" value="Genomic_DNA"/>
</dbReference>
<dbReference type="AlphaFoldDB" id="A0A0D2D5C0"/>
<dbReference type="PANTHER" id="PTHR31944:SF131">
    <property type="entry name" value="HEME-RESPONSIVE ZINC FINGER TRANSCRIPTION FACTOR HAP1"/>
    <property type="match status" value="1"/>
</dbReference>
<dbReference type="PROSITE" id="PS50048">
    <property type="entry name" value="ZN2_CY6_FUNGAL_2"/>
    <property type="match status" value="1"/>
</dbReference>
<feature type="compositionally biased region" description="Gly residues" evidence="7">
    <location>
        <begin position="1"/>
        <end position="11"/>
    </location>
</feature>
<dbReference type="Proteomes" id="UP000053342">
    <property type="component" value="Unassembled WGS sequence"/>
</dbReference>
<feature type="compositionally biased region" description="Polar residues" evidence="7">
    <location>
        <begin position="39"/>
        <end position="50"/>
    </location>
</feature>
<dbReference type="RefSeq" id="XP_016257741.1">
    <property type="nucleotide sequence ID" value="XM_016411700.1"/>
</dbReference>
<evidence type="ECO:0000256" key="6">
    <source>
        <dbReference type="ARBA" id="ARBA00023242"/>
    </source>
</evidence>
<gene>
    <name evidence="9" type="ORF">PV06_10175</name>
</gene>
<name>A0A0D2D5C0_9EURO</name>
<keyword evidence="4" id="KW-0238">DNA-binding</keyword>
<keyword evidence="1" id="KW-0479">Metal-binding</keyword>
<feature type="domain" description="Zn(2)-C6 fungal-type" evidence="8">
    <location>
        <begin position="26"/>
        <end position="57"/>
    </location>
</feature>
<dbReference type="InterPro" id="IPR036864">
    <property type="entry name" value="Zn2-C6_fun-type_DNA-bd_sf"/>
</dbReference>
<dbReference type="OrthoDB" id="4337792at2759"/>
<evidence type="ECO:0000313" key="10">
    <source>
        <dbReference type="Proteomes" id="UP000053342"/>
    </source>
</evidence>
<dbReference type="GO" id="GO:0006351">
    <property type="term" value="P:DNA-templated transcription"/>
    <property type="evidence" value="ECO:0007669"/>
    <property type="project" value="InterPro"/>
</dbReference>
<evidence type="ECO:0000256" key="4">
    <source>
        <dbReference type="ARBA" id="ARBA00023125"/>
    </source>
</evidence>
<dbReference type="EMBL" id="KN847343">
    <property type="protein sequence ID" value="KIW37524.1"/>
    <property type="molecule type" value="Genomic_DNA"/>
</dbReference>
<dbReference type="GO" id="GO:0001228">
    <property type="term" value="F:DNA-binding transcription activator activity, RNA polymerase II-specific"/>
    <property type="evidence" value="ECO:0007669"/>
    <property type="project" value="TreeGrafter"/>
</dbReference>
<dbReference type="Gene3D" id="4.10.240.10">
    <property type="entry name" value="Zn(2)-C6 fungal-type DNA-binding domain"/>
    <property type="match status" value="1"/>
</dbReference>
<dbReference type="CDD" id="cd00067">
    <property type="entry name" value="GAL4"/>
    <property type="match status" value="1"/>
</dbReference>
<keyword evidence="10" id="KW-1185">Reference proteome</keyword>
<dbReference type="HOGENOM" id="CLU_007091_3_0_1"/>
<dbReference type="VEuPathDB" id="FungiDB:PV06_10175"/>
<keyword evidence="2" id="KW-0862">Zinc</keyword>
<dbReference type="Pfam" id="PF00172">
    <property type="entry name" value="Zn_clus"/>
    <property type="match status" value="1"/>
</dbReference>
<evidence type="ECO:0000256" key="5">
    <source>
        <dbReference type="ARBA" id="ARBA00023163"/>
    </source>
</evidence>
<evidence type="ECO:0000256" key="3">
    <source>
        <dbReference type="ARBA" id="ARBA00023015"/>
    </source>
</evidence>
<dbReference type="GO" id="GO:0000978">
    <property type="term" value="F:RNA polymerase II cis-regulatory region sequence-specific DNA binding"/>
    <property type="evidence" value="ECO:0007669"/>
    <property type="project" value="TreeGrafter"/>
</dbReference>
<evidence type="ECO:0000256" key="1">
    <source>
        <dbReference type="ARBA" id="ARBA00022723"/>
    </source>
</evidence>
<evidence type="ECO:0000259" key="8">
    <source>
        <dbReference type="PROSITE" id="PS50048"/>
    </source>
</evidence>
<dbReference type="RefSeq" id="XP_016257740.1">
    <property type="nucleotide sequence ID" value="XM_016411699.1"/>
</dbReference>
<dbReference type="GO" id="GO:0008270">
    <property type="term" value="F:zinc ion binding"/>
    <property type="evidence" value="ECO:0007669"/>
    <property type="project" value="InterPro"/>
</dbReference>
<proteinExistence type="predicted"/>
<dbReference type="GeneID" id="27362249"/>
<dbReference type="InterPro" id="IPR051430">
    <property type="entry name" value="Fungal_TF_Env_Response"/>
</dbReference>
<dbReference type="CDD" id="cd12148">
    <property type="entry name" value="fungal_TF_MHR"/>
    <property type="match status" value="1"/>
</dbReference>
<keyword evidence="6" id="KW-0539">Nucleus</keyword>
<organism evidence="9 10">
    <name type="scientific">Exophiala oligosperma</name>
    <dbReference type="NCBI Taxonomy" id="215243"/>
    <lineage>
        <taxon>Eukaryota</taxon>
        <taxon>Fungi</taxon>
        <taxon>Dikarya</taxon>
        <taxon>Ascomycota</taxon>
        <taxon>Pezizomycotina</taxon>
        <taxon>Eurotiomycetes</taxon>
        <taxon>Chaetothyriomycetidae</taxon>
        <taxon>Chaetothyriales</taxon>
        <taxon>Herpotrichiellaceae</taxon>
        <taxon>Exophiala</taxon>
    </lineage>
</organism>
<dbReference type="PROSITE" id="PS00463">
    <property type="entry name" value="ZN2_CY6_FUNGAL_1"/>
    <property type="match status" value="1"/>
</dbReference>
<dbReference type="InterPro" id="IPR007219">
    <property type="entry name" value="XnlR_reg_dom"/>
</dbReference>
<evidence type="ECO:0000256" key="7">
    <source>
        <dbReference type="SAM" id="MobiDB-lite"/>
    </source>
</evidence>
<dbReference type="SUPFAM" id="SSF57701">
    <property type="entry name" value="Zn2/Cys6 DNA-binding domain"/>
    <property type="match status" value="1"/>
</dbReference>
<dbReference type="SMART" id="SM00066">
    <property type="entry name" value="GAL4"/>
    <property type="match status" value="1"/>
</dbReference>
<dbReference type="InterPro" id="IPR001138">
    <property type="entry name" value="Zn2Cys6_DnaBD"/>
</dbReference>
<dbReference type="Pfam" id="PF04082">
    <property type="entry name" value="Fungal_trans"/>
    <property type="match status" value="1"/>
</dbReference>
<evidence type="ECO:0000313" key="9">
    <source>
        <dbReference type="EMBL" id="KIW37525.1"/>
    </source>
</evidence>
<keyword evidence="3" id="KW-0805">Transcription regulation</keyword>
<evidence type="ECO:0000256" key="2">
    <source>
        <dbReference type="ARBA" id="ARBA00022833"/>
    </source>
</evidence>
<sequence length="742" mass="83403">MNSSAAGGGGSIANPLRKRRRRPAHSCVECRRRKVKCNRQNPCNHCTSGRKQTECTYAPNPPTRKARSQKRNISPRPLQSSYPSPPSPTEAATDHATRPPPGSTVFVETPISTAPVEDRPRDDLARRLQTLENMFSTSNPNHCEAVHTPPPLQRLNDGRASLNKTRMFGRSHWTSSICEFKWDTLRLFLTETDVVEEDDNEEVKALKSEMRTMLHKCKVLAKSTKVARPSRCFSCPELTNLARLPRATSDLMTHLYLSKFESSFRILHKPSFLVDYEQYWANPSAASADLRLKVQLVIAIGSSLSPKRIAGAETRSMASHWIYAAQNWLAGPLEKDRFTISGLQVHCLLILARQILSIGGDLIWVSMGTLLRTAMQMGLHRDPKAFPKMSILQAEIRRRLWATILEYTVQSSLDSGMPPMITFEDFDTAAPANVDDEEINEHTKVLPHHPRSQVTAMAAQLVLLDSCRPRMKAVRCMNGLGSEMLYDEVLALSADISQACEVSRADTSQLRSAPFGQNMNDLLLRRFLLPLHRIFANRASTHPLFCFSKKTCLDCVTVFLSSELDDNFAHILRSGGGFIKGGILYMFLALGIEIVQEFQVNGIRSTQLHRKWLIDALNDAIELAVDRLRLGETNVKMHLMLNMIQAQIQPSNSPTELNLRLGRKGFEALQTSYSILQENTAPSTAFSVNETDMTFFEGGQDNSMGLDYQFDDLLLNTDVMDGMFDNWASQIWPEVQEFCPFV</sequence>
<dbReference type="PANTHER" id="PTHR31944">
    <property type="entry name" value="HEME-RESPONSIVE ZINC FINGER TRANSCRIPTION FACTOR HAP1"/>
    <property type="match status" value="1"/>
</dbReference>